<dbReference type="EMBL" id="VOMC01000300">
    <property type="protein sequence ID" value="NVI10027.1"/>
    <property type="molecule type" value="Genomic_DNA"/>
</dbReference>
<name>A0ABX2NZR8_9BURK</name>
<evidence type="ECO:0000313" key="1">
    <source>
        <dbReference type="EMBL" id="NVI10027.1"/>
    </source>
</evidence>
<proteinExistence type="predicted"/>
<sequence>RCARILLGGIEVMHMIVKGQMDDGGVDQNPAQQPYSLAG</sequence>
<organism evidence="1 2">
    <name type="scientific">Paraburkholderia youngii</name>
    <dbReference type="NCBI Taxonomy" id="2782701"/>
    <lineage>
        <taxon>Bacteria</taxon>
        <taxon>Pseudomonadati</taxon>
        <taxon>Pseudomonadota</taxon>
        <taxon>Betaproteobacteria</taxon>
        <taxon>Burkholderiales</taxon>
        <taxon>Burkholderiaceae</taxon>
        <taxon>Paraburkholderia</taxon>
    </lineage>
</organism>
<protein>
    <submittedName>
        <fullName evidence="1">IS6 family transposase</fullName>
    </submittedName>
</protein>
<keyword evidence="2" id="KW-1185">Reference proteome</keyword>
<gene>
    <name evidence="1" type="ORF">FSB64_42525</name>
</gene>
<feature type="non-terminal residue" evidence="1">
    <location>
        <position position="1"/>
    </location>
</feature>
<reference evidence="1 2" key="1">
    <citation type="submission" date="2019-08" db="EMBL/GenBank/DDBJ databases">
        <title>Paraburkholderia simonii sp. nov. and P. youngii sp. nov. Brazilian and Mexican Mimosa-associated rhizobia.</title>
        <authorList>
            <person name="Mavima L."/>
            <person name="Beukes C.W."/>
            <person name="Palmer M."/>
            <person name="De Meyer S.E."/>
            <person name="James E.K."/>
            <person name="Maluk M."/>
            <person name="Avontuur J.R."/>
            <person name="Chan W.Y."/>
            <person name="Venter S.N."/>
            <person name="Steenkamp E.T."/>
        </authorList>
    </citation>
    <scope>NUCLEOTIDE SEQUENCE [LARGE SCALE GENOMIC DNA]</scope>
    <source>
        <strain evidence="1 2">JPY454</strain>
    </source>
</reference>
<accession>A0ABX2NZR8</accession>
<comment type="caution">
    <text evidence="1">The sequence shown here is derived from an EMBL/GenBank/DDBJ whole genome shotgun (WGS) entry which is preliminary data.</text>
</comment>
<evidence type="ECO:0000313" key="2">
    <source>
        <dbReference type="Proteomes" id="UP000821598"/>
    </source>
</evidence>
<dbReference type="Proteomes" id="UP000821598">
    <property type="component" value="Unassembled WGS sequence"/>
</dbReference>